<accession>A0AAD4QMX1</accession>
<organism evidence="2 3">
    <name type="scientific">Multifurca ochricompacta</name>
    <dbReference type="NCBI Taxonomy" id="376703"/>
    <lineage>
        <taxon>Eukaryota</taxon>
        <taxon>Fungi</taxon>
        <taxon>Dikarya</taxon>
        <taxon>Basidiomycota</taxon>
        <taxon>Agaricomycotina</taxon>
        <taxon>Agaricomycetes</taxon>
        <taxon>Russulales</taxon>
        <taxon>Russulaceae</taxon>
        <taxon>Multifurca</taxon>
    </lineage>
</organism>
<feature type="region of interest" description="Disordered" evidence="1">
    <location>
        <begin position="71"/>
        <end position="107"/>
    </location>
</feature>
<gene>
    <name evidence="2" type="ORF">B0F90DRAFT_205174</name>
</gene>
<dbReference type="EMBL" id="WTXG01000011">
    <property type="protein sequence ID" value="KAI0302319.1"/>
    <property type="molecule type" value="Genomic_DNA"/>
</dbReference>
<dbReference type="AlphaFoldDB" id="A0AAD4QMX1"/>
<reference evidence="2" key="1">
    <citation type="journal article" date="2022" name="New Phytol.">
        <title>Evolutionary transition to the ectomycorrhizal habit in the genomes of a hyperdiverse lineage of mushroom-forming fungi.</title>
        <authorList>
            <person name="Looney B."/>
            <person name="Miyauchi S."/>
            <person name="Morin E."/>
            <person name="Drula E."/>
            <person name="Courty P.E."/>
            <person name="Kohler A."/>
            <person name="Kuo A."/>
            <person name="LaButti K."/>
            <person name="Pangilinan J."/>
            <person name="Lipzen A."/>
            <person name="Riley R."/>
            <person name="Andreopoulos W."/>
            <person name="He G."/>
            <person name="Johnson J."/>
            <person name="Nolan M."/>
            <person name="Tritt A."/>
            <person name="Barry K.W."/>
            <person name="Grigoriev I.V."/>
            <person name="Nagy L.G."/>
            <person name="Hibbett D."/>
            <person name="Henrissat B."/>
            <person name="Matheny P.B."/>
            <person name="Labbe J."/>
            <person name="Martin F.M."/>
        </authorList>
    </citation>
    <scope>NUCLEOTIDE SEQUENCE</scope>
    <source>
        <strain evidence="2">BPL690</strain>
    </source>
</reference>
<feature type="compositionally biased region" description="Polar residues" evidence="1">
    <location>
        <begin position="87"/>
        <end position="107"/>
    </location>
</feature>
<evidence type="ECO:0000313" key="2">
    <source>
        <dbReference type="EMBL" id="KAI0302319.1"/>
    </source>
</evidence>
<evidence type="ECO:0000256" key="1">
    <source>
        <dbReference type="SAM" id="MobiDB-lite"/>
    </source>
</evidence>
<dbReference type="Proteomes" id="UP001203297">
    <property type="component" value="Unassembled WGS sequence"/>
</dbReference>
<comment type="caution">
    <text evidence="2">The sequence shown here is derived from an EMBL/GenBank/DDBJ whole genome shotgun (WGS) entry which is preliminary data.</text>
</comment>
<evidence type="ECO:0000313" key="3">
    <source>
        <dbReference type="Proteomes" id="UP001203297"/>
    </source>
</evidence>
<name>A0AAD4QMX1_9AGAM</name>
<protein>
    <recommendedName>
        <fullName evidence="4">BTB domain-containing protein</fullName>
    </recommendedName>
</protein>
<keyword evidence="3" id="KW-1185">Reference proteome</keyword>
<sequence length="168" mass="18698">MLYIVLPTSTIERASLLSSRALAHTISFFLSFMAPHIVSWRSDEYNVSPILSSTPSIVSVDSLFPEIYANSSSVPETPHPPDPRTKIMNSSGIQSGRSKTPASMSPTGDDTFLRHGKYFFKDGNITFLVDGTLYCVHRYFFSRDSIFSPLDLHSLVSTTMKPCPPSYH</sequence>
<evidence type="ECO:0008006" key="4">
    <source>
        <dbReference type="Google" id="ProtNLM"/>
    </source>
</evidence>
<proteinExistence type="predicted"/>